<feature type="transmembrane region" description="Helical" evidence="1">
    <location>
        <begin position="194"/>
        <end position="210"/>
    </location>
</feature>
<feature type="transmembrane region" description="Helical" evidence="1">
    <location>
        <begin position="222"/>
        <end position="244"/>
    </location>
</feature>
<keyword evidence="1" id="KW-0472">Membrane</keyword>
<evidence type="ECO:0000256" key="1">
    <source>
        <dbReference type="SAM" id="Phobius"/>
    </source>
</evidence>
<keyword evidence="1" id="KW-0812">Transmembrane</keyword>
<reference evidence="2 3" key="1">
    <citation type="submission" date="2017-04" db="EMBL/GenBank/DDBJ databases">
        <authorList>
            <person name="Afonso C.L."/>
            <person name="Miller P.J."/>
            <person name="Scott M.A."/>
            <person name="Spackman E."/>
            <person name="Goraichik I."/>
            <person name="Dimitrov K.M."/>
            <person name="Suarez D.L."/>
            <person name="Swayne D.E."/>
        </authorList>
    </citation>
    <scope>NUCLEOTIDE SEQUENCE [LARGE SCALE GENOMIC DNA]</scope>
    <source>
        <strain evidence="2 3">USBA 355</strain>
    </source>
</reference>
<gene>
    <name evidence="2" type="ORF">SAMN05428998_10119</name>
</gene>
<dbReference type="STRING" id="560819.SAMN05428998_10119"/>
<name>A0A1Y6B261_9PROT</name>
<proteinExistence type="predicted"/>
<dbReference type="Pfam" id="PF09490">
    <property type="entry name" value="CbtA"/>
    <property type="match status" value="1"/>
</dbReference>
<feature type="transmembrane region" description="Helical" evidence="1">
    <location>
        <begin position="129"/>
        <end position="148"/>
    </location>
</feature>
<dbReference type="AlphaFoldDB" id="A0A1Y6B261"/>
<sequence length="253" mass="25706">MLRRLFLTALAAGAIAGVLITAVQSVTTAPIIRHAELYESGELPAHAGLAEPSSRSLLAGLAEVLLPEALAHGTEAHDGSAADDHGGAWAPADGLERTAYSLLANLLLGVGFALLISAGFVLHGREVTPLGGVLWGAAGFVVVTLAPGLGLPPEVPGSFAADLQDRQLWWAAAALCAAAGLGLLAFGRGWPAKALGVVVAALPHAVGAPQPETLGGAVPPELAGHFAAASIVVSAIFWSLLGWLSSVFYRRFD</sequence>
<organism evidence="2 3">
    <name type="scientific">Tistlia consotensis USBA 355</name>
    <dbReference type="NCBI Taxonomy" id="560819"/>
    <lineage>
        <taxon>Bacteria</taxon>
        <taxon>Pseudomonadati</taxon>
        <taxon>Pseudomonadota</taxon>
        <taxon>Alphaproteobacteria</taxon>
        <taxon>Rhodospirillales</taxon>
        <taxon>Rhodovibrionaceae</taxon>
        <taxon>Tistlia</taxon>
    </lineage>
</organism>
<dbReference type="InterPro" id="IPR012666">
    <property type="entry name" value="CbtA_put"/>
</dbReference>
<evidence type="ECO:0000313" key="3">
    <source>
        <dbReference type="Proteomes" id="UP000192917"/>
    </source>
</evidence>
<feature type="transmembrane region" description="Helical" evidence="1">
    <location>
        <begin position="99"/>
        <end position="122"/>
    </location>
</feature>
<dbReference type="RefSeq" id="WP_085120396.1">
    <property type="nucleotide sequence ID" value="NZ_FWZX01000001.1"/>
</dbReference>
<keyword evidence="3" id="KW-1185">Reference proteome</keyword>
<dbReference type="Proteomes" id="UP000192917">
    <property type="component" value="Unassembled WGS sequence"/>
</dbReference>
<accession>A0A1Y6B261</accession>
<feature type="transmembrane region" description="Helical" evidence="1">
    <location>
        <begin position="168"/>
        <end position="187"/>
    </location>
</feature>
<evidence type="ECO:0000313" key="2">
    <source>
        <dbReference type="EMBL" id="SME87836.1"/>
    </source>
</evidence>
<keyword evidence="1" id="KW-1133">Transmembrane helix</keyword>
<dbReference type="NCBIfam" id="TIGR02458">
    <property type="entry name" value="CbtA"/>
    <property type="match status" value="1"/>
</dbReference>
<protein>
    <submittedName>
        <fullName evidence="2">Cobalt transporter subunit CbtA</fullName>
    </submittedName>
</protein>
<dbReference type="EMBL" id="FWZX01000001">
    <property type="protein sequence ID" value="SME87836.1"/>
    <property type="molecule type" value="Genomic_DNA"/>
</dbReference>